<evidence type="ECO:0000313" key="2">
    <source>
        <dbReference type="EMBL" id="KAG0589339.1"/>
    </source>
</evidence>
<keyword evidence="3" id="KW-1185">Reference proteome</keyword>
<dbReference type="OrthoDB" id="1856818at2759"/>
<dbReference type="PANTHER" id="PTHR33052">
    <property type="entry name" value="DUF4228 DOMAIN PROTEIN-RELATED"/>
    <property type="match status" value="1"/>
</dbReference>
<name>A0A8T0J2I1_CERPU</name>
<dbReference type="AlphaFoldDB" id="A0A8T0J2I1"/>
<evidence type="ECO:0000313" key="3">
    <source>
        <dbReference type="Proteomes" id="UP000822688"/>
    </source>
</evidence>
<evidence type="ECO:0000256" key="1">
    <source>
        <dbReference type="SAM" id="MobiDB-lite"/>
    </source>
</evidence>
<sequence length="263" mass="28848">MKGLFNLVCGVQPVRVVYGDGEVLYLPPYTTVEEVLQSYPHHFVCQPGLSSDSGGRSNQMLSLDAELQSGCIYFLLPVPRLFPAAPSPPSQCRCYASNASTAPADEESVQQPSSDTRTVPCRSPLRVYSSPQRIGGLGSPFRSPRGRSLRQMLKGSKSKVLPESNLYSAGRMEAAAAPRPLWRNCPWRPRLGCISEEDDLELALEELRYYGFMRRRESAGPAKTFAKPPPPQLKPSKSARIMADAEIEWNSATAGVPTMIAIC</sequence>
<organism evidence="2 3">
    <name type="scientific">Ceratodon purpureus</name>
    <name type="common">Fire moss</name>
    <name type="synonym">Dicranum purpureum</name>
    <dbReference type="NCBI Taxonomy" id="3225"/>
    <lineage>
        <taxon>Eukaryota</taxon>
        <taxon>Viridiplantae</taxon>
        <taxon>Streptophyta</taxon>
        <taxon>Embryophyta</taxon>
        <taxon>Bryophyta</taxon>
        <taxon>Bryophytina</taxon>
        <taxon>Bryopsida</taxon>
        <taxon>Dicranidae</taxon>
        <taxon>Pseudoditrichales</taxon>
        <taxon>Ditrichaceae</taxon>
        <taxon>Ceratodon</taxon>
    </lineage>
</organism>
<feature type="region of interest" description="Disordered" evidence="1">
    <location>
        <begin position="103"/>
        <end position="155"/>
    </location>
</feature>
<dbReference type="Pfam" id="PF14009">
    <property type="entry name" value="PADRE"/>
    <property type="match status" value="1"/>
</dbReference>
<protein>
    <submittedName>
        <fullName evidence="2">Uncharacterized protein</fullName>
    </submittedName>
</protein>
<proteinExistence type="predicted"/>
<dbReference type="InterPro" id="IPR025322">
    <property type="entry name" value="PADRE_dom"/>
</dbReference>
<gene>
    <name evidence="2" type="ORF">KC19_1G014300</name>
</gene>
<accession>A0A8T0J2I1</accession>
<dbReference type="EMBL" id="CM026421">
    <property type="protein sequence ID" value="KAG0589339.1"/>
    <property type="molecule type" value="Genomic_DNA"/>
</dbReference>
<comment type="caution">
    <text evidence="2">The sequence shown here is derived from an EMBL/GenBank/DDBJ whole genome shotgun (WGS) entry which is preliminary data.</text>
</comment>
<reference evidence="2" key="1">
    <citation type="submission" date="2020-06" db="EMBL/GenBank/DDBJ databases">
        <title>WGS assembly of Ceratodon purpureus strain R40.</title>
        <authorList>
            <person name="Carey S.B."/>
            <person name="Jenkins J."/>
            <person name="Shu S."/>
            <person name="Lovell J.T."/>
            <person name="Sreedasyam A."/>
            <person name="Maumus F."/>
            <person name="Tiley G.P."/>
            <person name="Fernandez-Pozo N."/>
            <person name="Barry K."/>
            <person name="Chen C."/>
            <person name="Wang M."/>
            <person name="Lipzen A."/>
            <person name="Daum C."/>
            <person name="Saski C.A."/>
            <person name="Payton A.C."/>
            <person name="Mcbreen J.C."/>
            <person name="Conrad R.E."/>
            <person name="Kollar L.M."/>
            <person name="Olsson S."/>
            <person name="Huttunen S."/>
            <person name="Landis J.B."/>
            <person name="Wickett N.J."/>
            <person name="Johnson M.G."/>
            <person name="Rensing S.A."/>
            <person name="Grimwood J."/>
            <person name="Schmutz J."/>
            <person name="Mcdaniel S.F."/>
        </authorList>
    </citation>
    <scope>NUCLEOTIDE SEQUENCE</scope>
    <source>
        <strain evidence="2">R40</strain>
    </source>
</reference>
<dbReference type="Proteomes" id="UP000822688">
    <property type="component" value="Chromosome 1"/>
</dbReference>